<feature type="region of interest" description="Disordered" evidence="1">
    <location>
        <begin position="318"/>
        <end position="345"/>
    </location>
</feature>
<dbReference type="Proteomes" id="UP000634136">
    <property type="component" value="Unassembled WGS sequence"/>
</dbReference>
<dbReference type="SMART" id="SM00574">
    <property type="entry name" value="POX"/>
    <property type="match status" value="1"/>
</dbReference>
<gene>
    <name evidence="3" type="ORF">G2W53_036505</name>
</gene>
<feature type="compositionally biased region" description="Basic and acidic residues" evidence="1">
    <location>
        <begin position="416"/>
        <end position="440"/>
    </location>
</feature>
<dbReference type="GO" id="GO:0003677">
    <property type="term" value="F:DNA binding"/>
    <property type="evidence" value="ECO:0007669"/>
    <property type="project" value="UniProtKB-KW"/>
</dbReference>
<evidence type="ECO:0000256" key="1">
    <source>
        <dbReference type="SAM" id="MobiDB-lite"/>
    </source>
</evidence>
<keyword evidence="3" id="KW-0238">DNA-binding</keyword>
<feature type="compositionally biased region" description="Low complexity" evidence="1">
    <location>
        <begin position="163"/>
        <end position="179"/>
    </location>
</feature>
<evidence type="ECO:0000313" key="4">
    <source>
        <dbReference type="Proteomes" id="UP000634136"/>
    </source>
</evidence>
<organism evidence="3 4">
    <name type="scientific">Senna tora</name>
    <dbReference type="NCBI Taxonomy" id="362788"/>
    <lineage>
        <taxon>Eukaryota</taxon>
        <taxon>Viridiplantae</taxon>
        <taxon>Streptophyta</taxon>
        <taxon>Embryophyta</taxon>
        <taxon>Tracheophyta</taxon>
        <taxon>Spermatophyta</taxon>
        <taxon>Magnoliopsida</taxon>
        <taxon>eudicotyledons</taxon>
        <taxon>Gunneridae</taxon>
        <taxon>Pentapetalae</taxon>
        <taxon>rosids</taxon>
        <taxon>fabids</taxon>
        <taxon>Fabales</taxon>
        <taxon>Fabaceae</taxon>
        <taxon>Caesalpinioideae</taxon>
        <taxon>Cassia clade</taxon>
        <taxon>Senna</taxon>
    </lineage>
</organism>
<dbReference type="AlphaFoldDB" id="A0A834SXJ2"/>
<evidence type="ECO:0000313" key="3">
    <source>
        <dbReference type="EMBL" id="KAF7809762.1"/>
    </source>
</evidence>
<keyword evidence="3" id="KW-0371">Homeobox</keyword>
<sequence>MGIATPAARVPSIVCHSNYSYSMSHDYHHHHQQQGGGGIFHFSNGFDRSGVTAQQIRREKVRVQANGGFEPPPPPPPLVGIEEEHSGNLAPYHESAGMLSEMFNFPPSAPATASQLLAQQGPPPPPRPPIGMPNDWYGNPKNHQPNQMSADSAAAMQLFLMNPPQTTRSPSPTPNSATPGPGGFGQFTWLPDHQASQIGGVVEGQALNLSLSSSLEAAKAQELRMGDTSFLYYNNNHQPGAAGPSSSSSTSAHHYPYKTLTFQGSGSGQNHPAAHLGFGSPSSSLGVVHVLRNSKYVRPAQELLEEFCSVGRGQFKKNKFTPQNSNPSSNIPPPAASSSSFKDPLPLSAADRIEHQRRKVKLLSMLDEACGAKIQPLLRANADGGELIRRGDGVRVRGSVHGASPEGNVPSLPVPEGRDNGSAEAELRGAGRERGRRRDVVGANEGGDTEAEASRTKPEAATSLPSDGDDGARSVASPAWPPRTIRQHFARLALRAFPSPVRDSLPSFHYFGI</sequence>
<dbReference type="InterPro" id="IPR006563">
    <property type="entry name" value="POX_dom"/>
</dbReference>
<evidence type="ECO:0000259" key="2">
    <source>
        <dbReference type="SMART" id="SM00574"/>
    </source>
</evidence>
<protein>
    <submittedName>
        <fullName evidence="3">BEL1-like homeodomain protein 4</fullName>
    </submittedName>
</protein>
<comment type="caution">
    <text evidence="3">The sequence shown here is derived from an EMBL/GenBank/DDBJ whole genome shotgun (WGS) entry which is preliminary data.</text>
</comment>
<feature type="domain" description="POX" evidence="2">
    <location>
        <begin position="285"/>
        <end position="402"/>
    </location>
</feature>
<feature type="region of interest" description="Disordered" evidence="1">
    <location>
        <begin position="163"/>
        <end position="183"/>
    </location>
</feature>
<reference evidence="3" key="1">
    <citation type="submission" date="2020-09" db="EMBL/GenBank/DDBJ databases">
        <title>Genome-Enabled Discovery of Anthraquinone Biosynthesis in Senna tora.</title>
        <authorList>
            <person name="Kang S.-H."/>
            <person name="Pandey R.P."/>
            <person name="Lee C.-M."/>
            <person name="Sim J.-S."/>
            <person name="Jeong J.-T."/>
            <person name="Choi B.-S."/>
            <person name="Jung M."/>
            <person name="Ginzburg D."/>
            <person name="Zhao K."/>
            <person name="Won S.Y."/>
            <person name="Oh T.-J."/>
            <person name="Yu Y."/>
            <person name="Kim N.-H."/>
            <person name="Lee O.R."/>
            <person name="Lee T.-H."/>
            <person name="Bashyal P."/>
            <person name="Kim T.-S."/>
            <person name="Lee W.-H."/>
            <person name="Kawkins C."/>
            <person name="Kim C.-K."/>
            <person name="Kim J.S."/>
            <person name="Ahn B.O."/>
            <person name="Rhee S.Y."/>
            <person name="Sohng J.K."/>
        </authorList>
    </citation>
    <scope>NUCLEOTIDE SEQUENCE</scope>
    <source>
        <tissue evidence="3">Leaf</tissue>
    </source>
</reference>
<dbReference type="EMBL" id="JAAIUW010000011">
    <property type="protein sequence ID" value="KAF7809762.1"/>
    <property type="molecule type" value="Genomic_DNA"/>
</dbReference>
<dbReference type="OrthoDB" id="10056939at2759"/>
<dbReference type="Pfam" id="PF07526">
    <property type="entry name" value="POX"/>
    <property type="match status" value="1"/>
</dbReference>
<accession>A0A834SXJ2</accession>
<name>A0A834SXJ2_9FABA</name>
<feature type="region of interest" description="Disordered" evidence="1">
    <location>
        <begin position="397"/>
        <end position="480"/>
    </location>
</feature>
<proteinExistence type="predicted"/>
<keyword evidence="4" id="KW-1185">Reference proteome</keyword>